<feature type="domain" description="6-phosphogluconate dehydrogenase NADP-binding" evidence="3">
    <location>
        <begin position="3"/>
        <end position="150"/>
    </location>
</feature>
<proteinExistence type="inferred from homology"/>
<dbReference type="Gene3D" id="1.10.1040.10">
    <property type="entry name" value="N-(1-d-carboxylethyl)-l-norvaline Dehydrogenase, domain 2"/>
    <property type="match status" value="1"/>
</dbReference>
<dbReference type="InterPro" id="IPR036291">
    <property type="entry name" value="NAD(P)-bd_dom_sf"/>
</dbReference>
<dbReference type="SUPFAM" id="SSF48179">
    <property type="entry name" value="6-phosphogluconate dehydrogenase C-terminal domain-like"/>
    <property type="match status" value="1"/>
</dbReference>
<dbReference type="PANTHER" id="PTHR43580">
    <property type="entry name" value="OXIDOREDUCTASE GLYR1-RELATED"/>
    <property type="match status" value="1"/>
</dbReference>
<dbReference type="PIRSF" id="PIRSF000103">
    <property type="entry name" value="HIBADH"/>
    <property type="match status" value="1"/>
</dbReference>
<dbReference type="InterPro" id="IPR013328">
    <property type="entry name" value="6PGD_dom2"/>
</dbReference>
<evidence type="ECO:0000313" key="4">
    <source>
        <dbReference type="EMBL" id="MDT0266762.1"/>
    </source>
</evidence>
<dbReference type="SUPFAM" id="SSF51735">
    <property type="entry name" value="NAD(P)-binding Rossmann-fold domains"/>
    <property type="match status" value="1"/>
</dbReference>
<protein>
    <submittedName>
        <fullName evidence="4">NAD(P)-binding domain-containing protein</fullName>
    </submittedName>
</protein>
<dbReference type="EMBL" id="JAVREO010000005">
    <property type="protein sequence ID" value="MDT0266762.1"/>
    <property type="molecule type" value="Genomic_DNA"/>
</dbReference>
<evidence type="ECO:0000313" key="5">
    <source>
        <dbReference type="Proteomes" id="UP001183410"/>
    </source>
</evidence>
<dbReference type="RefSeq" id="WP_311666798.1">
    <property type="nucleotide sequence ID" value="NZ_JAVREO010000005.1"/>
</dbReference>
<keyword evidence="5" id="KW-1185">Reference proteome</keyword>
<accession>A0ABU2JP49</accession>
<keyword evidence="2" id="KW-0560">Oxidoreductase</keyword>
<sequence length="283" mass="27757">MRVAVCGLGRMGAVFAAALVARGHRVTVWNRTPREVPGARTAGTAAEAAGGAAAVVVMVLDGPAARSVLLGPAGVTAGADRGALVVNATTLDPGTARALAERVTAAGQRYLEAPVLGSVPAARQGTLRVLAGGAAEDVRTAEPLLRAWSHAGALRHVGAVGDASALKLVANLGLGVAATGLRDAVRLAADLGLAREDVLEVLASGPLGGLVGGKRDRLAQGAYAAADFTVAALAKDLALATGAAAGSLPVAEAAARVVGRAAERDGGLDIAALGAAPERAPRA</sequence>
<dbReference type="InterPro" id="IPR051265">
    <property type="entry name" value="HIBADH-related_NP60_sf"/>
</dbReference>
<comment type="similarity">
    <text evidence="1">Belongs to the HIBADH-related family.</text>
</comment>
<name>A0ABU2JP49_9ACTN</name>
<dbReference type="Gene3D" id="3.40.50.720">
    <property type="entry name" value="NAD(P)-binding Rossmann-like Domain"/>
    <property type="match status" value="1"/>
</dbReference>
<comment type="caution">
    <text evidence="4">The sequence shown here is derived from an EMBL/GenBank/DDBJ whole genome shotgun (WGS) entry which is preliminary data.</text>
</comment>
<reference evidence="5" key="1">
    <citation type="submission" date="2023-07" db="EMBL/GenBank/DDBJ databases">
        <title>30 novel species of actinomycetes from the DSMZ collection.</title>
        <authorList>
            <person name="Nouioui I."/>
        </authorList>
    </citation>
    <scope>NUCLEOTIDE SEQUENCE [LARGE SCALE GENOMIC DNA]</scope>
    <source>
        <strain evidence="5">DSM 44915</strain>
    </source>
</reference>
<dbReference type="InterPro" id="IPR008927">
    <property type="entry name" value="6-PGluconate_DH-like_C_sf"/>
</dbReference>
<dbReference type="Proteomes" id="UP001183410">
    <property type="component" value="Unassembled WGS sequence"/>
</dbReference>
<organism evidence="4 5">
    <name type="scientific">Streptomyces chisholmiae</name>
    <dbReference type="NCBI Taxonomy" id="3075540"/>
    <lineage>
        <taxon>Bacteria</taxon>
        <taxon>Bacillati</taxon>
        <taxon>Actinomycetota</taxon>
        <taxon>Actinomycetes</taxon>
        <taxon>Kitasatosporales</taxon>
        <taxon>Streptomycetaceae</taxon>
        <taxon>Streptomyces</taxon>
    </lineage>
</organism>
<evidence type="ECO:0000259" key="3">
    <source>
        <dbReference type="Pfam" id="PF03446"/>
    </source>
</evidence>
<dbReference type="InterPro" id="IPR015815">
    <property type="entry name" value="HIBADH-related"/>
</dbReference>
<gene>
    <name evidence="4" type="ORF">RM844_10700</name>
</gene>
<dbReference type="PANTHER" id="PTHR43580:SF2">
    <property type="entry name" value="CYTOKINE-LIKE NUCLEAR FACTOR N-PAC"/>
    <property type="match status" value="1"/>
</dbReference>
<evidence type="ECO:0000256" key="2">
    <source>
        <dbReference type="ARBA" id="ARBA00023002"/>
    </source>
</evidence>
<dbReference type="InterPro" id="IPR006115">
    <property type="entry name" value="6PGDH_NADP-bd"/>
</dbReference>
<evidence type="ECO:0000256" key="1">
    <source>
        <dbReference type="ARBA" id="ARBA00009080"/>
    </source>
</evidence>
<dbReference type="Pfam" id="PF03446">
    <property type="entry name" value="NAD_binding_2"/>
    <property type="match status" value="1"/>
</dbReference>